<reference evidence="2" key="1">
    <citation type="journal article" date="2020" name="Stud. Mycol.">
        <title>101 Dothideomycetes genomes: a test case for predicting lifestyles and emergence of pathogens.</title>
        <authorList>
            <person name="Haridas S."/>
            <person name="Albert R."/>
            <person name="Binder M."/>
            <person name="Bloem J."/>
            <person name="Labutti K."/>
            <person name="Salamov A."/>
            <person name="Andreopoulos B."/>
            <person name="Baker S."/>
            <person name="Barry K."/>
            <person name="Bills G."/>
            <person name="Bluhm B."/>
            <person name="Cannon C."/>
            <person name="Castanera R."/>
            <person name="Culley D."/>
            <person name="Daum C."/>
            <person name="Ezra D."/>
            <person name="Gonzalez J."/>
            <person name="Henrissat B."/>
            <person name="Kuo A."/>
            <person name="Liang C."/>
            <person name="Lipzen A."/>
            <person name="Lutzoni F."/>
            <person name="Magnuson J."/>
            <person name="Mondo S."/>
            <person name="Nolan M."/>
            <person name="Ohm R."/>
            <person name="Pangilinan J."/>
            <person name="Park H.-J."/>
            <person name="Ramirez L."/>
            <person name="Alfaro M."/>
            <person name="Sun H."/>
            <person name="Tritt A."/>
            <person name="Yoshinaga Y."/>
            <person name="Zwiers L.-H."/>
            <person name="Turgeon B."/>
            <person name="Goodwin S."/>
            <person name="Spatafora J."/>
            <person name="Crous P."/>
            <person name="Grigoriev I."/>
        </authorList>
    </citation>
    <scope>NUCLEOTIDE SEQUENCE</scope>
    <source>
        <strain evidence="2">CBS 101060</strain>
    </source>
</reference>
<comment type="caution">
    <text evidence="2">The sequence shown here is derived from an EMBL/GenBank/DDBJ whole genome shotgun (WGS) entry which is preliminary data.</text>
</comment>
<evidence type="ECO:0000313" key="2">
    <source>
        <dbReference type="EMBL" id="KAF2836685.1"/>
    </source>
</evidence>
<keyword evidence="2" id="KW-0808">Transferase</keyword>
<feature type="compositionally biased region" description="Low complexity" evidence="1">
    <location>
        <begin position="1"/>
        <end position="15"/>
    </location>
</feature>
<protein>
    <submittedName>
        <fullName evidence="2">S-adenosyl-L-methionine-dependent methyltransferase</fullName>
    </submittedName>
</protein>
<gene>
    <name evidence="2" type="ORF">M501DRAFT_996350</name>
</gene>
<dbReference type="GO" id="GO:0032259">
    <property type="term" value="P:methylation"/>
    <property type="evidence" value="ECO:0007669"/>
    <property type="project" value="UniProtKB-KW"/>
</dbReference>
<dbReference type="InterPro" id="IPR029063">
    <property type="entry name" value="SAM-dependent_MTases_sf"/>
</dbReference>
<keyword evidence="2" id="KW-0489">Methyltransferase</keyword>
<dbReference type="PANTHER" id="PTHR43591:SF10">
    <property type="entry name" value="ABC TRANSMEMBRANE TYPE-1 DOMAIN-CONTAINING PROTEIN-RELATED"/>
    <property type="match status" value="1"/>
</dbReference>
<sequence>MASSAQEAAQTSTEQPDIPTALDIHTSTQHIEVDENDTDSAFGEDVASSTTSLLSEVKKYQMENGRRYHGYQAGKYLYPNDEEELDRMDLENHLFNLLFEGKLFHAPVEDPQVIMDLGTGTGIWAMDVADQNPGARVIGIDLSPTQPLAVPPNLEFQIDDIEQVWTFRENFADLIHWRLLIGSINDYSALLSSIYRTLKPGGYIEIHDLGDPEMHSDDGTLREDSSTVLWQKTFYQAMDVFGRHIATPEDYKKWLAEAGFTDIVERIYKRPSNTWPKDRRMKEIGKFTCANMLEGYKAFSLAPFTRALGWSVDEVDILVAKARTELKDRSIHAYQNVVMLYARKPL</sequence>
<name>A0A9P4VNX1_9PEZI</name>
<dbReference type="GO" id="GO:0008168">
    <property type="term" value="F:methyltransferase activity"/>
    <property type="evidence" value="ECO:0007669"/>
    <property type="project" value="UniProtKB-KW"/>
</dbReference>
<keyword evidence="3" id="KW-1185">Reference proteome</keyword>
<dbReference type="Proteomes" id="UP000799429">
    <property type="component" value="Unassembled WGS sequence"/>
</dbReference>
<dbReference type="PANTHER" id="PTHR43591">
    <property type="entry name" value="METHYLTRANSFERASE"/>
    <property type="match status" value="1"/>
</dbReference>
<proteinExistence type="predicted"/>
<dbReference type="EMBL" id="MU006102">
    <property type="protein sequence ID" value="KAF2836685.1"/>
    <property type="molecule type" value="Genomic_DNA"/>
</dbReference>
<dbReference type="SUPFAM" id="SSF53335">
    <property type="entry name" value="S-adenosyl-L-methionine-dependent methyltransferases"/>
    <property type="match status" value="1"/>
</dbReference>
<dbReference type="CDD" id="cd02440">
    <property type="entry name" value="AdoMet_MTases"/>
    <property type="match status" value="1"/>
</dbReference>
<accession>A0A9P4VNX1</accession>
<dbReference type="Pfam" id="PF13489">
    <property type="entry name" value="Methyltransf_23"/>
    <property type="match status" value="1"/>
</dbReference>
<dbReference type="AlphaFoldDB" id="A0A9P4VNX1"/>
<evidence type="ECO:0000256" key="1">
    <source>
        <dbReference type="SAM" id="MobiDB-lite"/>
    </source>
</evidence>
<evidence type="ECO:0000313" key="3">
    <source>
        <dbReference type="Proteomes" id="UP000799429"/>
    </source>
</evidence>
<feature type="region of interest" description="Disordered" evidence="1">
    <location>
        <begin position="1"/>
        <end position="21"/>
    </location>
</feature>
<dbReference type="Gene3D" id="3.40.50.150">
    <property type="entry name" value="Vaccinia Virus protein VP39"/>
    <property type="match status" value="1"/>
</dbReference>
<dbReference type="OrthoDB" id="2013972at2759"/>
<organism evidence="2 3">
    <name type="scientific">Patellaria atrata CBS 101060</name>
    <dbReference type="NCBI Taxonomy" id="1346257"/>
    <lineage>
        <taxon>Eukaryota</taxon>
        <taxon>Fungi</taxon>
        <taxon>Dikarya</taxon>
        <taxon>Ascomycota</taxon>
        <taxon>Pezizomycotina</taxon>
        <taxon>Dothideomycetes</taxon>
        <taxon>Dothideomycetes incertae sedis</taxon>
        <taxon>Patellariales</taxon>
        <taxon>Patellariaceae</taxon>
        <taxon>Patellaria</taxon>
    </lineage>
</organism>